<accession>A0ABT7A4C7</accession>
<dbReference type="EMBL" id="JANCPR020000037">
    <property type="protein sequence ID" value="MDJ1136202.1"/>
    <property type="molecule type" value="Genomic_DNA"/>
</dbReference>
<reference evidence="1 2" key="1">
    <citation type="submission" date="2023-05" db="EMBL/GenBank/DDBJ databases">
        <title>Streptantibioticus silvisoli sp. nov., acidotolerant actinomycetes 1 from pine litter.</title>
        <authorList>
            <person name="Swiecimska M."/>
            <person name="Golinska P."/>
            <person name="Sangal V."/>
            <person name="Wachnowicz B."/>
            <person name="Goodfellow M."/>
        </authorList>
    </citation>
    <scope>NUCLEOTIDE SEQUENCE [LARGE SCALE GENOMIC DNA]</scope>
    <source>
        <strain evidence="1 2">DSM 42109</strain>
    </source>
</reference>
<keyword evidence="2" id="KW-1185">Reference proteome</keyword>
<gene>
    <name evidence="1" type="ORF">NMN56_030515</name>
</gene>
<organism evidence="1 2">
    <name type="scientific">Streptomyces iconiensis</name>
    <dbReference type="NCBI Taxonomy" id="1384038"/>
    <lineage>
        <taxon>Bacteria</taxon>
        <taxon>Bacillati</taxon>
        <taxon>Actinomycetota</taxon>
        <taxon>Actinomycetes</taxon>
        <taxon>Kitasatosporales</taxon>
        <taxon>Streptomycetaceae</taxon>
        <taxon>Streptomyces</taxon>
    </lineage>
</organism>
<name>A0ABT7A4C7_9ACTN</name>
<proteinExistence type="predicted"/>
<evidence type="ECO:0000313" key="1">
    <source>
        <dbReference type="EMBL" id="MDJ1136202.1"/>
    </source>
</evidence>
<evidence type="ECO:0000313" key="2">
    <source>
        <dbReference type="Proteomes" id="UP001214441"/>
    </source>
</evidence>
<sequence length="148" mass="16047">MTVVVERTAIPVDQEIRKCLAADVRKTHPGMPVEFAERAIDQMAAFLIAGARTDAPLSPSPLVDVFWHAFILRTQQYAEFCEQVAGRFIHHNPQPPSAGEHGKAAAERQRTLTAITAAGFEVDPDLWPQLGAADCSQCHAGCSDSPAK</sequence>
<comment type="caution">
    <text evidence="1">The sequence shown here is derived from an EMBL/GenBank/DDBJ whole genome shotgun (WGS) entry which is preliminary data.</text>
</comment>
<protein>
    <submittedName>
        <fullName evidence="1">Uncharacterized protein</fullName>
    </submittedName>
</protein>
<dbReference type="Proteomes" id="UP001214441">
    <property type="component" value="Unassembled WGS sequence"/>
</dbReference>
<dbReference type="RefSeq" id="WP_274043042.1">
    <property type="nucleotide sequence ID" value="NZ_JANCPR020000037.1"/>
</dbReference>